<sequence length="123" mass="14290">NIIKYHNSFTGAYAPIQLTEPSTNIIPATSISIYHHMKGFTHLFKQKNHQEAQKEFMEAQQNDAAILEGFIARQLMNRETDIDEIIQKLMRDEWSGGKFDKRIGVKERKRVEIVNELIGNEFV</sequence>
<dbReference type="AlphaFoldDB" id="A0A9N9GHA4"/>
<accession>A0A9N9GHA4</accession>
<dbReference type="EMBL" id="CAJVPJ010001923">
    <property type="protein sequence ID" value="CAG8607985.1"/>
    <property type="molecule type" value="Genomic_DNA"/>
</dbReference>
<evidence type="ECO:0000313" key="2">
    <source>
        <dbReference type="Proteomes" id="UP000789572"/>
    </source>
</evidence>
<reference evidence="1" key="1">
    <citation type="submission" date="2021-06" db="EMBL/GenBank/DDBJ databases">
        <authorList>
            <person name="Kallberg Y."/>
            <person name="Tangrot J."/>
            <person name="Rosling A."/>
        </authorList>
    </citation>
    <scope>NUCLEOTIDE SEQUENCE</scope>
    <source>
        <strain evidence="1">IA702</strain>
    </source>
</reference>
<feature type="non-terminal residue" evidence="1">
    <location>
        <position position="1"/>
    </location>
</feature>
<organism evidence="1 2">
    <name type="scientific">Paraglomus occultum</name>
    <dbReference type="NCBI Taxonomy" id="144539"/>
    <lineage>
        <taxon>Eukaryota</taxon>
        <taxon>Fungi</taxon>
        <taxon>Fungi incertae sedis</taxon>
        <taxon>Mucoromycota</taxon>
        <taxon>Glomeromycotina</taxon>
        <taxon>Glomeromycetes</taxon>
        <taxon>Paraglomerales</taxon>
        <taxon>Paraglomeraceae</taxon>
        <taxon>Paraglomus</taxon>
    </lineage>
</organism>
<gene>
    <name evidence="1" type="ORF">POCULU_LOCUS7805</name>
</gene>
<name>A0A9N9GHA4_9GLOM</name>
<protein>
    <submittedName>
        <fullName evidence="1">7593_t:CDS:1</fullName>
    </submittedName>
</protein>
<proteinExistence type="predicted"/>
<dbReference type="Proteomes" id="UP000789572">
    <property type="component" value="Unassembled WGS sequence"/>
</dbReference>
<keyword evidence="2" id="KW-1185">Reference proteome</keyword>
<dbReference type="OrthoDB" id="2416021at2759"/>
<comment type="caution">
    <text evidence="1">The sequence shown here is derived from an EMBL/GenBank/DDBJ whole genome shotgun (WGS) entry which is preliminary data.</text>
</comment>
<evidence type="ECO:0000313" key="1">
    <source>
        <dbReference type="EMBL" id="CAG8607985.1"/>
    </source>
</evidence>